<keyword evidence="2" id="KW-1185">Reference proteome</keyword>
<reference evidence="2" key="1">
    <citation type="journal article" date="2019" name="Int. J. Syst. Evol. Microbiol.">
        <title>The Global Catalogue of Microorganisms (GCM) 10K type strain sequencing project: providing services to taxonomists for standard genome sequencing and annotation.</title>
        <authorList>
            <consortium name="The Broad Institute Genomics Platform"/>
            <consortium name="The Broad Institute Genome Sequencing Center for Infectious Disease"/>
            <person name="Wu L."/>
            <person name="Ma J."/>
        </authorList>
    </citation>
    <scope>NUCLEOTIDE SEQUENCE [LARGE SCALE GENOMIC DNA]</scope>
    <source>
        <strain evidence="2">CGMCC 1.15341</strain>
    </source>
</reference>
<evidence type="ECO:0000313" key="1">
    <source>
        <dbReference type="EMBL" id="GGB85876.1"/>
    </source>
</evidence>
<name>A0ABQ1K6G6_9GAMM</name>
<gene>
    <name evidence="1" type="ORF">GCM10011352_09700</name>
</gene>
<organism evidence="1 2">
    <name type="scientific">Marinobacterium zhoushanense</name>
    <dbReference type="NCBI Taxonomy" id="1679163"/>
    <lineage>
        <taxon>Bacteria</taxon>
        <taxon>Pseudomonadati</taxon>
        <taxon>Pseudomonadota</taxon>
        <taxon>Gammaproteobacteria</taxon>
        <taxon>Oceanospirillales</taxon>
        <taxon>Oceanospirillaceae</taxon>
        <taxon>Marinobacterium</taxon>
    </lineage>
</organism>
<accession>A0ABQ1K6G6</accession>
<dbReference type="RefSeq" id="WP_188745997.1">
    <property type="nucleotide sequence ID" value="NZ_BMIJ01000002.1"/>
</dbReference>
<sequence length="236" mass="26790">MPGIARYRDPGLCDALAADYVTGRMSHLCRARMEELCRTELLLSAAVERWSQHLLPLQEQLPPRPPPPQVWQSIDVLINTDRTPSPSPLWQRLWPWRLATLVSSLLLLALAYNTWMPSESHPSPAYLAPLSANGEIRLVISAYQDEKPGHSRLYAQWTESFLPHAPAQSYLWTDGSEREPPVLLGELGAAETEWRVSPERWQALKRSRYLLVSLDADTPARPVLQGPCLELHYDEI</sequence>
<protein>
    <recommendedName>
        <fullName evidence="3">Anti-sigma-K factor RskA</fullName>
    </recommendedName>
</protein>
<evidence type="ECO:0000313" key="2">
    <source>
        <dbReference type="Proteomes" id="UP000629025"/>
    </source>
</evidence>
<comment type="caution">
    <text evidence="1">The sequence shown here is derived from an EMBL/GenBank/DDBJ whole genome shotgun (WGS) entry which is preliminary data.</text>
</comment>
<dbReference type="Proteomes" id="UP000629025">
    <property type="component" value="Unassembled WGS sequence"/>
</dbReference>
<proteinExistence type="predicted"/>
<evidence type="ECO:0008006" key="3">
    <source>
        <dbReference type="Google" id="ProtNLM"/>
    </source>
</evidence>
<dbReference type="EMBL" id="BMIJ01000002">
    <property type="protein sequence ID" value="GGB85876.1"/>
    <property type="molecule type" value="Genomic_DNA"/>
</dbReference>